<dbReference type="AlphaFoldDB" id="A0A3A4BKH5"/>
<dbReference type="EMBL" id="QZEY01000001">
    <property type="protein sequence ID" value="RJL35834.1"/>
    <property type="molecule type" value="Genomic_DNA"/>
</dbReference>
<sequence length="406" mass="44171">MTADRKPRPAWAVRLQAERRKRLWSQKHVAARIRDAADPGLRATLPEIESLVRAIRRYEAGTHRPDDPYPALLSRVFGIDEVELFADAPQPATPVQPPPDLMEQVASVTGRRVGDGIVTDLSARVHGLRLADDVLAGGDLVEPAFRELATARRIYRGSVHTERVGRRILGIVGECAQIAGWIASDAGQPGRAEQTYRLGIEAAREAGDRVLEGNLLGSLAYQVSNLGDPRDGVRLARAALEATGPDAPPRARALSWDRVAWANARAGEAQATMRALGEASDALAGGARDDDPGYLYWVTAGELQVMEARAYTELRRPLRAIPILVDVLSRYEATHARELALYLSWLAVALIDANEPEEAAAVAARMLELSADVASDRTSRRASVVLGRLEPFRDVPQVRDVLASHA</sequence>
<dbReference type="Gene3D" id="1.25.40.10">
    <property type="entry name" value="Tetratricopeptide repeat domain"/>
    <property type="match status" value="1"/>
</dbReference>
<keyword evidence="2" id="KW-1185">Reference proteome</keyword>
<proteinExistence type="predicted"/>
<comment type="caution">
    <text evidence="1">The sequence shown here is derived from an EMBL/GenBank/DDBJ whole genome shotgun (WGS) entry which is preliminary data.</text>
</comment>
<protein>
    <submittedName>
        <fullName evidence="1">XRE family transcriptional regulator</fullName>
    </submittedName>
</protein>
<name>A0A3A4BKH5_9ACTN</name>
<dbReference type="RefSeq" id="WP_119924807.1">
    <property type="nucleotide sequence ID" value="NZ_QZEY01000001.1"/>
</dbReference>
<evidence type="ECO:0000313" key="1">
    <source>
        <dbReference type="EMBL" id="RJL35834.1"/>
    </source>
</evidence>
<evidence type="ECO:0000313" key="2">
    <source>
        <dbReference type="Proteomes" id="UP000265768"/>
    </source>
</evidence>
<dbReference type="InterPro" id="IPR001387">
    <property type="entry name" value="Cro/C1-type_HTH"/>
</dbReference>
<dbReference type="OrthoDB" id="3213425at2"/>
<dbReference type="Proteomes" id="UP000265768">
    <property type="component" value="Unassembled WGS sequence"/>
</dbReference>
<dbReference type="InterPro" id="IPR011990">
    <property type="entry name" value="TPR-like_helical_dom_sf"/>
</dbReference>
<dbReference type="SUPFAM" id="SSF48452">
    <property type="entry name" value="TPR-like"/>
    <property type="match status" value="1"/>
</dbReference>
<accession>A0A3A4BKH5</accession>
<organism evidence="1 2">
    <name type="scientific">Bailinhaonella thermotolerans</name>
    <dbReference type="NCBI Taxonomy" id="1070861"/>
    <lineage>
        <taxon>Bacteria</taxon>
        <taxon>Bacillati</taxon>
        <taxon>Actinomycetota</taxon>
        <taxon>Actinomycetes</taxon>
        <taxon>Streptosporangiales</taxon>
        <taxon>Streptosporangiaceae</taxon>
        <taxon>Bailinhaonella</taxon>
    </lineage>
</organism>
<gene>
    <name evidence="1" type="ORF">D5H75_03370</name>
</gene>
<dbReference type="CDD" id="cd00093">
    <property type="entry name" value="HTH_XRE"/>
    <property type="match status" value="1"/>
</dbReference>
<reference evidence="1 2" key="1">
    <citation type="submission" date="2018-09" db="EMBL/GenBank/DDBJ databases">
        <title>YIM 75507 draft genome.</title>
        <authorList>
            <person name="Tang S."/>
            <person name="Feng Y."/>
        </authorList>
    </citation>
    <scope>NUCLEOTIDE SEQUENCE [LARGE SCALE GENOMIC DNA]</scope>
    <source>
        <strain evidence="1 2">YIM 75507</strain>
    </source>
</reference>